<proteinExistence type="predicted"/>
<evidence type="ECO:0000313" key="3">
    <source>
        <dbReference type="Proteomes" id="UP000037175"/>
    </source>
</evidence>
<feature type="domain" description="4Fe-4S ferredoxin-type" evidence="1">
    <location>
        <begin position="38"/>
        <end position="67"/>
    </location>
</feature>
<sequence length="72" mass="8000">MLPSVKARVNLDICRNDHRCLPRMHCPAAAISPAEGKISMKIDEEKCIGCGKCIKVCKNNALFLVRQEVKFG</sequence>
<dbReference type="Proteomes" id="UP000037175">
    <property type="component" value="Unassembled WGS sequence"/>
</dbReference>
<reference evidence="3" key="1">
    <citation type="submission" date="2015-07" db="EMBL/GenBank/DDBJ databases">
        <title>Complete Genome of Thermincola ferriacetica strain Z-0001T.</title>
        <authorList>
            <person name="Lusk B."/>
            <person name="Badalamenti J.P."/>
            <person name="Parameswaran P."/>
            <person name="Bond D.R."/>
            <person name="Torres C.I."/>
        </authorList>
    </citation>
    <scope>NUCLEOTIDE SEQUENCE [LARGE SCALE GENOMIC DNA]</scope>
    <source>
        <strain evidence="3">Z-0001</strain>
    </source>
</reference>
<dbReference type="EMBL" id="LGTE01000013">
    <property type="protein sequence ID" value="KNZ69371.1"/>
    <property type="molecule type" value="Genomic_DNA"/>
</dbReference>
<accession>A0A0L6W1L1</accession>
<dbReference type="PATRIC" id="fig|281456.6.peg.2105"/>
<evidence type="ECO:0000313" key="2">
    <source>
        <dbReference type="EMBL" id="KNZ69371.1"/>
    </source>
</evidence>
<protein>
    <submittedName>
        <fullName evidence="2">4Fe-4S ferredoxin</fullName>
    </submittedName>
</protein>
<organism evidence="2 3">
    <name type="scientific">Thermincola ferriacetica</name>
    <dbReference type="NCBI Taxonomy" id="281456"/>
    <lineage>
        <taxon>Bacteria</taxon>
        <taxon>Bacillati</taxon>
        <taxon>Bacillota</taxon>
        <taxon>Clostridia</taxon>
        <taxon>Eubacteriales</taxon>
        <taxon>Thermincolaceae</taxon>
        <taxon>Thermincola</taxon>
    </lineage>
</organism>
<dbReference type="InterPro" id="IPR017896">
    <property type="entry name" value="4Fe4S_Fe-S-bd"/>
</dbReference>
<comment type="caution">
    <text evidence="2">The sequence shown here is derived from an EMBL/GenBank/DDBJ whole genome shotgun (WGS) entry which is preliminary data.</text>
</comment>
<gene>
    <name evidence="2" type="ORF">Tfer_2008</name>
</gene>
<dbReference type="PROSITE" id="PS51379">
    <property type="entry name" value="4FE4S_FER_2"/>
    <property type="match status" value="1"/>
</dbReference>
<dbReference type="Gene3D" id="3.30.70.20">
    <property type="match status" value="1"/>
</dbReference>
<keyword evidence="3" id="KW-1185">Reference proteome</keyword>
<evidence type="ECO:0000259" key="1">
    <source>
        <dbReference type="PROSITE" id="PS51379"/>
    </source>
</evidence>
<name>A0A0L6W1L1_9FIRM</name>
<dbReference type="Pfam" id="PF00037">
    <property type="entry name" value="Fer4"/>
    <property type="match status" value="1"/>
</dbReference>
<dbReference type="RefSeq" id="WP_152909022.1">
    <property type="nucleotide sequence ID" value="NZ_LGTE01000013.1"/>
</dbReference>
<dbReference type="SUPFAM" id="SSF54862">
    <property type="entry name" value="4Fe-4S ferredoxins"/>
    <property type="match status" value="1"/>
</dbReference>
<dbReference type="AlphaFoldDB" id="A0A0L6W1L1"/>